<evidence type="ECO:0000256" key="6">
    <source>
        <dbReference type="ARBA" id="ARBA00022786"/>
    </source>
</evidence>
<dbReference type="PANTHER" id="PTHR22937:SF218">
    <property type="entry name" value="RING-TYPE E3 UBIQUITIN TRANSFERASE"/>
    <property type="match status" value="1"/>
</dbReference>
<keyword evidence="5 8" id="KW-0863">Zinc-finger</keyword>
<evidence type="ECO:0000256" key="9">
    <source>
        <dbReference type="SAM" id="MobiDB-lite"/>
    </source>
</evidence>
<sequence>MDRYNSNTENSAFNKTENGSNLPPTNIPLNVPDDTEGNGIDLNEWSNDTRGGIFITYFHGDSGTVSDFASGVINTGLIPSESSPNNARSSLQMQILWYAPTTSFSQSRHFQGASSMALLENSFHGGSSSTLTNQSNAFIHPSGGPARYLGENGLEDRGSDANFLRNIIDPPPLSLVIGESAAGGSARNPGHRDNSIAIEDDKEDEHGDIQQDGMFYDVEMTYEALLALQEHIGGVEIGLNKSIISKLLKRSRYQSIKMKSCSDSYFFYLETYEDGEELGKIDCGHEFHYQCIREWLEIKNSCPVCRTIALTSCDSNLWFSL</sequence>
<proteinExistence type="predicted"/>
<comment type="catalytic activity">
    <reaction evidence="1">
        <text>S-ubiquitinyl-[E2 ubiquitin-conjugating enzyme]-L-cysteine + [acceptor protein]-L-lysine = [E2 ubiquitin-conjugating enzyme]-L-cysteine + N(6)-ubiquitinyl-[acceptor protein]-L-lysine.</text>
        <dbReference type="EC" id="2.3.2.27"/>
    </reaction>
</comment>
<dbReference type="EC" id="2.3.2.27" evidence="2"/>
<keyword evidence="4" id="KW-0479">Metal-binding</keyword>
<evidence type="ECO:0000259" key="10">
    <source>
        <dbReference type="PROSITE" id="PS50089"/>
    </source>
</evidence>
<evidence type="ECO:0000256" key="8">
    <source>
        <dbReference type="PROSITE-ProRule" id="PRU00175"/>
    </source>
</evidence>
<evidence type="ECO:0000313" key="12">
    <source>
        <dbReference type="Proteomes" id="UP001311915"/>
    </source>
</evidence>
<dbReference type="AlphaFoldDB" id="A0AAV9M648"/>
<feature type="region of interest" description="Disordered" evidence="9">
    <location>
        <begin position="1"/>
        <end position="43"/>
    </location>
</feature>
<dbReference type="Proteomes" id="UP001311915">
    <property type="component" value="Unassembled WGS sequence"/>
</dbReference>
<evidence type="ECO:0000256" key="1">
    <source>
        <dbReference type="ARBA" id="ARBA00000900"/>
    </source>
</evidence>
<dbReference type="GO" id="GO:0061630">
    <property type="term" value="F:ubiquitin protein ligase activity"/>
    <property type="evidence" value="ECO:0007669"/>
    <property type="project" value="UniProtKB-EC"/>
</dbReference>
<feature type="region of interest" description="Disordered" evidence="9">
    <location>
        <begin position="181"/>
        <end position="204"/>
    </location>
</feature>
<feature type="domain" description="RING-type" evidence="10">
    <location>
        <begin position="283"/>
        <end position="306"/>
    </location>
</feature>
<comment type="caution">
    <text evidence="11">The sequence shown here is derived from an EMBL/GenBank/DDBJ whole genome shotgun (WGS) entry which is preliminary data.</text>
</comment>
<keyword evidence="3" id="KW-0808">Transferase</keyword>
<evidence type="ECO:0000256" key="5">
    <source>
        <dbReference type="ARBA" id="ARBA00022771"/>
    </source>
</evidence>
<keyword evidence="6" id="KW-0833">Ubl conjugation pathway</keyword>
<dbReference type="GO" id="GO:0008270">
    <property type="term" value="F:zinc ion binding"/>
    <property type="evidence" value="ECO:0007669"/>
    <property type="project" value="UniProtKB-KW"/>
</dbReference>
<reference evidence="11 12" key="1">
    <citation type="submission" date="2023-10" db="EMBL/GenBank/DDBJ databases">
        <title>Genome-Wide Identification Analysis in wild type Solanum Pinnatisectum Reveals Some Genes Defensing Phytophthora Infestans.</title>
        <authorList>
            <person name="Sun C."/>
        </authorList>
    </citation>
    <scope>NUCLEOTIDE SEQUENCE [LARGE SCALE GENOMIC DNA]</scope>
    <source>
        <strain evidence="11">LQN</strain>
        <tissue evidence="11">Leaf</tissue>
    </source>
</reference>
<evidence type="ECO:0000256" key="4">
    <source>
        <dbReference type="ARBA" id="ARBA00022723"/>
    </source>
</evidence>
<dbReference type="InterPro" id="IPR001841">
    <property type="entry name" value="Znf_RING"/>
</dbReference>
<dbReference type="PANTHER" id="PTHR22937">
    <property type="entry name" value="E3 UBIQUITIN-PROTEIN LIGASE RNF165"/>
    <property type="match status" value="1"/>
</dbReference>
<dbReference type="PROSITE" id="PS50089">
    <property type="entry name" value="ZF_RING_2"/>
    <property type="match status" value="1"/>
</dbReference>
<evidence type="ECO:0000313" key="11">
    <source>
        <dbReference type="EMBL" id="KAK4733538.1"/>
    </source>
</evidence>
<organism evidence="11 12">
    <name type="scientific">Solanum pinnatisectum</name>
    <name type="common">tansyleaf nightshade</name>
    <dbReference type="NCBI Taxonomy" id="50273"/>
    <lineage>
        <taxon>Eukaryota</taxon>
        <taxon>Viridiplantae</taxon>
        <taxon>Streptophyta</taxon>
        <taxon>Embryophyta</taxon>
        <taxon>Tracheophyta</taxon>
        <taxon>Spermatophyta</taxon>
        <taxon>Magnoliopsida</taxon>
        <taxon>eudicotyledons</taxon>
        <taxon>Gunneridae</taxon>
        <taxon>Pentapetalae</taxon>
        <taxon>asterids</taxon>
        <taxon>lamiids</taxon>
        <taxon>Solanales</taxon>
        <taxon>Solanaceae</taxon>
        <taxon>Solanoideae</taxon>
        <taxon>Solaneae</taxon>
        <taxon>Solanum</taxon>
    </lineage>
</organism>
<protein>
    <recommendedName>
        <fullName evidence="2">RING-type E3 ubiquitin transferase</fullName>
        <ecNumber evidence="2">2.3.2.27</ecNumber>
    </recommendedName>
</protein>
<dbReference type="Gene3D" id="3.30.40.10">
    <property type="entry name" value="Zinc/RING finger domain, C3HC4 (zinc finger)"/>
    <property type="match status" value="1"/>
</dbReference>
<feature type="compositionally biased region" description="Polar residues" evidence="9">
    <location>
        <begin position="1"/>
        <end position="28"/>
    </location>
</feature>
<evidence type="ECO:0000256" key="7">
    <source>
        <dbReference type="ARBA" id="ARBA00022833"/>
    </source>
</evidence>
<dbReference type="InterPro" id="IPR013083">
    <property type="entry name" value="Znf_RING/FYVE/PHD"/>
</dbReference>
<dbReference type="InterPro" id="IPR045191">
    <property type="entry name" value="MBR1/2-like"/>
</dbReference>
<keyword evidence="12" id="KW-1185">Reference proteome</keyword>
<dbReference type="SUPFAM" id="SSF57850">
    <property type="entry name" value="RING/U-box"/>
    <property type="match status" value="1"/>
</dbReference>
<name>A0AAV9M648_9SOLN</name>
<gene>
    <name evidence="11" type="ORF">R3W88_007799</name>
</gene>
<evidence type="ECO:0000256" key="2">
    <source>
        <dbReference type="ARBA" id="ARBA00012483"/>
    </source>
</evidence>
<evidence type="ECO:0000256" key="3">
    <source>
        <dbReference type="ARBA" id="ARBA00022679"/>
    </source>
</evidence>
<dbReference type="EMBL" id="JAWPEI010000002">
    <property type="protein sequence ID" value="KAK4733538.1"/>
    <property type="molecule type" value="Genomic_DNA"/>
</dbReference>
<dbReference type="Pfam" id="PF13639">
    <property type="entry name" value="zf-RING_2"/>
    <property type="match status" value="1"/>
</dbReference>
<accession>A0AAV9M648</accession>
<keyword evidence="7" id="KW-0862">Zinc</keyword>